<dbReference type="SUPFAM" id="SSF103196">
    <property type="entry name" value="Roadblock/LC7 domain"/>
    <property type="match status" value="1"/>
</dbReference>
<name>A0ABV3H5Z4_9ACTN</name>
<dbReference type="Gene3D" id="3.30.450.30">
    <property type="entry name" value="Dynein light chain 2a, cytoplasmic"/>
    <property type="match status" value="1"/>
</dbReference>
<dbReference type="InterPro" id="IPR004942">
    <property type="entry name" value="Roadblock/LAMTOR2_dom"/>
</dbReference>
<evidence type="ECO:0000313" key="2">
    <source>
        <dbReference type="EMBL" id="MEV4287947.1"/>
    </source>
</evidence>
<comment type="caution">
    <text evidence="2">The sequence shown here is derived from an EMBL/GenBank/DDBJ whole genome shotgun (WGS) entry which is preliminary data.</text>
</comment>
<dbReference type="RefSeq" id="WP_364453175.1">
    <property type="nucleotide sequence ID" value="NZ_JBFARM010000006.1"/>
</dbReference>
<gene>
    <name evidence="2" type="ORF">AB0K40_20750</name>
</gene>
<reference evidence="2 3" key="1">
    <citation type="submission" date="2024-06" db="EMBL/GenBank/DDBJ databases">
        <title>The Natural Products Discovery Center: Release of the First 8490 Sequenced Strains for Exploring Actinobacteria Biosynthetic Diversity.</title>
        <authorList>
            <person name="Kalkreuter E."/>
            <person name="Kautsar S.A."/>
            <person name="Yang D."/>
            <person name="Bader C.D."/>
            <person name="Teijaro C.N."/>
            <person name="Fluegel L."/>
            <person name="Davis C.M."/>
            <person name="Simpson J.R."/>
            <person name="Lauterbach L."/>
            <person name="Steele A.D."/>
            <person name="Gui C."/>
            <person name="Meng S."/>
            <person name="Li G."/>
            <person name="Viehrig K."/>
            <person name="Ye F."/>
            <person name="Su P."/>
            <person name="Kiefer A.F."/>
            <person name="Nichols A."/>
            <person name="Cepeda A.J."/>
            <person name="Yan W."/>
            <person name="Fan B."/>
            <person name="Jiang Y."/>
            <person name="Adhikari A."/>
            <person name="Zheng C.-J."/>
            <person name="Schuster L."/>
            <person name="Cowan T.M."/>
            <person name="Smanski M.J."/>
            <person name="Chevrette M.G."/>
            <person name="De Carvalho L.P.S."/>
            <person name="Shen B."/>
        </authorList>
    </citation>
    <scope>NUCLEOTIDE SEQUENCE [LARGE SCALE GENOMIC DNA]</scope>
    <source>
        <strain evidence="2 3">NPDC049574</strain>
    </source>
</reference>
<proteinExistence type="predicted"/>
<evidence type="ECO:0000259" key="1">
    <source>
        <dbReference type="SMART" id="SM00960"/>
    </source>
</evidence>
<dbReference type="SMART" id="SM00960">
    <property type="entry name" value="Robl_LC7"/>
    <property type="match status" value="1"/>
</dbReference>
<dbReference type="Proteomes" id="UP001552427">
    <property type="component" value="Unassembled WGS sequence"/>
</dbReference>
<protein>
    <submittedName>
        <fullName evidence="2">Roadblock/LC7 domain-containing protein</fullName>
    </submittedName>
</protein>
<dbReference type="InterPro" id="IPR053141">
    <property type="entry name" value="Mycobact_SerProt_Inhib_Rv3364c"/>
</dbReference>
<sequence length="125" mass="13287">MPHNPILEELRSLREQVTGVMESAVATTDGLLVTADTDGARPEVISALAAATLGLGRRTGAEMGLGELREVVIRCRGGYVVVYAVGRMGLLAVLADEGLDVARLHVESRPTVERLNKLLTQGNPN</sequence>
<organism evidence="2 3">
    <name type="scientific">Nonomuraea bangladeshensis</name>
    <dbReference type="NCBI Taxonomy" id="404385"/>
    <lineage>
        <taxon>Bacteria</taxon>
        <taxon>Bacillati</taxon>
        <taxon>Actinomycetota</taxon>
        <taxon>Actinomycetes</taxon>
        <taxon>Streptosporangiales</taxon>
        <taxon>Streptosporangiaceae</taxon>
        <taxon>Nonomuraea</taxon>
    </lineage>
</organism>
<keyword evidence="3" id="KW-1185">Reference proteome</keyword>
<evidence type="ECO:0000313" key="3">
    <source>
        <dbReference type="Proteomes" id="UP001552427"/>
    </source>
</evidence>
<dbReference type="PANTHER" id="PTHR36222:SF1">
    <property type="entry name" value="SERINE PROTEASE INHIBITOR RV3364C"/>
    <property type="match status" value="1"/>
</dbReference>
<accession>A0ABV3H5Z4</accession>
<dbReference type="EMBL" id="JBFARM010000006">
    <property type="protein sequence ID" value="MEV4287947.1"/>
    <property type="molecule type" value="Genomic_DNA"/>
</dbReference>
<dbReference type="PANTHER" id="PTHR36222">
    <property type="entry name" value="SERINE PROTEASE INHIBITOR RV3364C"/>
    <property type="match status" value="1"/>
</dbReference>
<dbReference type="Pfam" id="PF03259">
    <property type="entry name" value="Robl_LC7"/>
    <property type="match status" value="1"/>
</dbReference>
<feature type="domain" description="Roadblock/LAMTOR2" evidence="1">
    <location>
        <begin position="7"/>
        <end position="95"/>
    </location>
</feature>